<keyword evidence="2 8" id="KW-0436">Ligase</keyword>
<keyword evidence="4 8" id="KW-0067">ATP-binding</keyword>
<evidence type="ECO:0000259" key="9">
    <source>
        <dbReference type="Pfam" id="PF01425"/>
    </source>
</evidence>
<reference evidence="10" key="1">
    <citation type="submission" date="2022-06" db="EMBL/GenBank/DDBJ databases">
        <title>Genomic Encyclopedia of Archaeal and Bacterial Type Strains, Phase II (KMG-II): from individual species to whole genera.</title>
        <authorList>
            <person name="Goeker M."/>
        </authorList>
    </citation>
    <scope>NUCLEOTIDE SEQUENCE</scope>
    <source>
        <strain evidence="10">DSM 43935</strain>
    </source>
</reference>
<keyword evidence="5 8" id="KW-0648">Protein biosynthesis</keyword>
<dbReference type="GO" id="GO:0006412">
    <property type="term" value="P:translation"/>
    <property type="evidence" value="ECO:0007669"/>
    <property type="project" value="UniProtKB-UniRule"/>
</dbReference>
<dbReference type="GO" id="GO:0005524">
    <property type="term" value="F:ATP binding"/>
    <property type="evidence" value="ECO:0007669"/>
    <property type="project" value="UniProtKB-KW"/>
</dbReference>
<dbReference type="AlphaFoldDB" id="A0AAE3KJT1"/>
<evidence type="ECO:0000256" key="3">
    <source>
        <dbReference type="ARBA" id="ARBA00022741"/>
    </source>
</evidence>
<dbReference type="InterPro" id="IPR023631">
    <property type="entry name" value="Amidase_dom"/>
</dbReference>
<dbReference type="RefSeq" id="WP_253779583.1">
    <property type="nucleotide sequence ID" value="NZ_JAMTCK010000022.1"/>
</dbReference>
<dbReference type="Proteomes" id="UP001206128">
    <property type="component" value="Unassembled WGS sequence"/>
</dbReference>
<comment type="function">
    <text evidence="6 8">Allows the formation of correctly charged Gln-tRNA(Gln) through the transamidation of misacylated Glu-tRNA(Gln) in organisms which lack glutaminyl-tRNA synthetase. The reaction takes place in the presence of glutamine and ATP through an activated gamma-phospho-Glu-tRNA(Gln).</text>
</comment>
<evidence type="ECO:0000313" key="10">
    <source>
        <dbReference type="EMBL" id="MCP2169970.1"/>
    </source>
</evidence>
<evidence type="ECO:0000256" key="8">
    <source>
        <dbReference type="HAMAP-Rule" id="MF_00120"/>
    </source>
</evidence>
<evidence type="ECO:0000313" key="11">
    <source>
        <dbReference type="Proteomes" id="UP001206128"/>
    </source>
</evidence>
<dbReference type="InterPro" id="IPR036928">
    <property type="entry name" value="AS_sf"/>
</dbReference>
<dbReference type="HAMAP" id="MF_00120">
    <property type="entry name" value="GatA"/>
    <property type="match status" value="1"/>
</dbReference>
<dbReference type="NCBIfam" id="TIGR00132">
    <property type="entry name" value="gatA"/>
    <property type="match status" value="1"/>
</dbReference>
<comment type="subunit">
    <text evidence="8">Heterotrimer of A, B and C subunits.</text>
</comment>
<proteinExistence type="inferred from homology"/>
<feature type="domain" description="Amidase" evidence="9">
    <location>
        <begin position="35"/>
        <end position="484"/>
    </location>
</feature>
<dbReference type="InterPro" id="IPR020556">
    <property type="entry name" value="Amidase_CS"/>
</dbReference>
<dbReference type="Gene3D" id="3.90.1300.10">
    <property type="entry name" value="Amidase signature (AS) domain"/>
    <property type="match status" value="1"/>
</dbReference>
<dbReference type="PANTHER" id="PTHR11895:SF151">
    <property type="entry name" value="GLUTAMYL-TRNA(GLN) AMIDOTRANSFERASE SUBUNIT A"/>
    <property type="match status" value="1"/>
</dbReference>
<name>A0AAE3KJT1_9PSEU</name>
<dbReference type="SUPFAM" id="SSF75304">
    <property type="entry name" value="Amidase signature (AS) enzymes"/>
    <property type="match status" value="1"/>
</dbReference>
<dbReference type="GO" id="GO:0050567">
    <property type="term" value="F:glutaminyl-tRNA synthase (glutamine-hydrolyzing) activity"/>
    <property type="evidence" value="ECO:0007669"/>
    <property type="project" value="UniProtKB-UniRule"/>
</dbReference>
<dbReference type="GO" id="GO:0030956">
    <property type="term" value="C:glutamyl-tRNA(Gln) amidotransferase complex"/>
    <property type="evidence" value="ECO:0007669"/>
    <property type="project" value="InterPro"/>
</dbReference>
<evidence type="ECO:0000256" key="7">
    <source>
        <dbReference type="ARBA" id="ARBA00047407"/>
    </source>
</evidence>
<dbReference type="Pfam" id="PF01425">
    <property type="entry name" value="Amidase"/>
    <property type="match status" value="1"/>
</dbReference>
<comment type="caution">
    <text evidence="10">The sequence shown here is derived from an EMBL/GenBank/DDBJ whole genome shotgun (WGS) entry which is preliminary data.</text>
</comment>
<evidence type="ECO:0000256" key="1">
    <source>
        <dbReference type="ARBA" id="ARBA00008069"/>
    </source>
</evidence>
<keyword evidence="3 8" id="KW-0547">Nucleotide-binding</keyword>
<dbReference type="InterPro" id="IPR004412">
    <property type="entry name" value="GatA"/>
</dbReference>
<comment type="catalytic activity">
    <reaction evidence="7 8">
        <text>L-glutamyl-tRNA(Gln) + L-glutamine + ATP + H2O = L-glutaminyl-tRNA(Gln) + L-glutamate + ADP + phosphate + H(+)</text>
        <dbReference type="Rhea" id="RHEA:17521"/>
        <dbReference type="Rhea" id="RHEA-COMP:9681"/>
        <dbReference type="Rhea" id="RHEA-COMP:9684"/>
        <dbReference type="ChEBI" id="CHEBI:15377"/>
        <dbReference type="ChEBI" id="CHEBI:15378"/>
        <dbReference type="ChEBI" id="CHEBI:29985"/>
        <dbReference type="ChEBI" id="CHEBI:30616"/>
        <dbReference type="ChEBI" id="CHEBI:43474"/>
        <dbReference type="ChEBI" id="CHEBI:58359"/>
        <dbReference type="ChEBI" id="CHEBI:78520"/>
        <dbReference type="ChEBI" id="CHEBI:78521"/>
        <dbReference type="ChEBI" id="CHEBI:456216"/>
        <dbReference type="EC" id="6.3.5.7"/>
    </reaction>
</comment>
<evidence type="ECO:0000256" key="5">
    <source>
        <dbReference type="ARBA" id="ARBA00022917"/>
    </source>
</evidence>
<dbReference type="PANTHER" id="PTHR11895">
    <property type="entry name" value="TRANSAMIDASE"/>
    <property type="match status" value="1"/>
</dbReference>
<evidence type="ECO:0000256" key="6">
    <source>
        <dbReference type="ARBA" id="ARBA00025295"/>
    </source>
</evidence>
<protein>
    <recommendedName>
        <fullName evidence="8">Glutamyl-tRNA(Gln) amidotransferase subunit A</fullName>
        <shortName evidence="8">Glu-ADT subunit A</shortName>
        <ecNumber evidence="8">6.3.5.7</ecNumber>
    </recommendedName>
</protein>
<comment type="similarity">
    <text evidence="1 8">Belongs to the amidase family. GatA subfamily.</text>
</comment>
<organism evidence="10 11">
    <name type="scientific">Goodfellowiella coeruleoviolacea</name>
    <dbReference type="NCBI Taxonomy" id="334858"/>
    <lineage>
        <taxon>Bacteria</taxon>
        <taxon>Bacillati</taxon>
        <taxon>Actinomycetota</taxon>
        <taxon>Actinomycetes</taxon>
        <taxon>Pseudonocardiales</taxon>
        <taxon>Pseudonocardiaceae</taxon>
        <taxon>Goodfellowiella</taxon>
    </lineage>
</organism>
<evidence type="ECO:0000256" key="2">
    <source>
        <dbReference type="ARBA" id="ARBA00022598"/>
    </source>
</evidence>
<dbReference type="PIRSF" id="PIRSF001221">
    <property type="entry name" value="Amidase_fungi"/>
    <property type="match status" value="1"/>
</dbReference>
<dbReference type="EC" id="6.3.5.7" evidence="8"/>
<dbReference type="EMBL" id="JAMTCK010000022">
    <property type="protein sequence ID" value="MCP2169970.1"/>
    <property type="molecule type" value="Genomic_DNA"/>
</dbReference>
<keyword evidence="11" id="KW-1185">Reference proteome</keyword>
<feature type="active site" description="Charge relay system" evidence="8">
    <location>
        <position position="91"/>
    </location>
</feature>
<dbReference type="PROSITE" id="PS00571">
    <property type="entry name" value="AMIDASES"/>
    <property type="match status" value="1"/>
</dbReference>
<feature type="active site" description="Acyl-ester intermediate" evidence="8">
    <location>
        <position position="190"/>
    </location>
</feature>
<evidence type="ECO:0000256" key="4">
    <source>
        <dbReference type="ARBA" id="ARBA00022840"/>
    </source>
</evidence>
<sequence>MSQTSSPEPANTDLTRLAAAELAELVHSRQVSAVEVTQAHLDRIAEVDPAVHAFLHTDAENALATARQVDQDLAAGQAPASPLAGVPVAVKDVLTTEGTPTTCGSRMLEGWLPPYDSTVVRRLRAAGLVILGKTNMDEFAMGSSTENSAFGPTRNPWDLDRIPGGSGGGSSAALAAFEAPLAIGTDTGGSIRQPGAVTGTVGVKPTYGGVSRYGLVAFSSSLDQAGPCARTVLDAALLHEVIGGHDPLDSTSIDQPVPPVVAAVREGATGDLRGVRVGVVTQLSGEGYQPGVLRSFHAAVDTLRELGAEVVEVSCPSFQYALSAYYLIAPSECSSNLARFDAMRYGLRVGDDGNRSAEEVMSLTREAGFGPEVKRRIMLGTYALSSGYYDAYYGSAQKVRTLIKRDFDAAFENVDVLVSPTTPTTAFRLGERVNDPMAMYLADLCTIPANLAGNAALSVPSGLSDEDGLPVGLQVMAPVMQDHRMYRVAAAYEVARNAAEGGPQIQRVPQADWSAHNRAQSEVAV</sequence>
<feature type="active site" description="Charge relay system" evidence="8">
    <location>
        <position position="166"/>
    </location>
</feature>
<dbReference type="InterPro" id="IPR000120">
    <property type="entry name" value="Amidase"/>
</dbReference>
<accession>A0AAE3KJT1</accession>
<gene>
    <name evidence="8" type="primary">gatA</name>
    <name evidence="10" type="ORF">LX83_006856</name>
</gene>